<keyword evidence="2" id="KW-1185">Reference proteome</keyword>
<evidence type="ECO:0000313" key="2">
    <source>
        <dbReference type="Proteomes" id="UP000032430"/>
    </source>
</evidence>
<dbReference type="RefSeq" id="WP_045097865.1">
    <property type="nucleotide sequence ID" value="NZ_LN614828.1"/>
</dbReference>
<proteinExistence type="predicted"/>
<reference evidence="2" key="1">
    <citation type="submission" date="2014-09" db="EMBL/GenBank/DDBJ databases">
        <authorList>
            <person name="Gomez-Valero L."/>
        </authorList>
    </citation>
    <scope>NUCLEOTIDE SEQUENCE [LARGE SCALE GENOMIC DNA]</scope>
    <source>
        <strain evidence="2">ATCC700992</strain>
        <plasmid evidence="2">LLAP10_pA</plasmid>
    </source>
</reference>
<keyword evidence="1" id="KW-0614">Plasmid</keyword>
<gene>
    <name evidence="1" type="ORF">LFA_pA0186</name>
</gene>
<organism evidence="1 2">
    <name type="scientific">Legionella fallonii LLAP-10</name>
    <dbReference type="NCBI Taxonomy" id="1212491"/>
    <lineage>
        <taxon>Bacteria</taxon>
        <taxon>Pseudomonadati</taxon>
        <taxon>Pseudomonadota</taxon>
        <taxon>Gammaproteobacteria</taxon>
        <taxon>Legionellales</taxon>
        <taxon>Legionellaceae</taxon>
        <taxon>Legionella</taxon>
    </lineage>
</organism>
<dbReference type="Proteomes" id="UP000032430">
    <property type="component" value="Plasmid II"/>
</dbReference>
<geneLocation type="plasmid" evidence="2">
    <name>LLAP10_pA</name>
</geneLocation>
<evidence type="ECO:0000313" key="1">
    <source>
        <dbReference type="EMBL" id="CEG59284.1"/>
    </source>
</evidence>
<sequence length="62" mass="7389">MNEEKRNWSLLDEFWLKFKPLAVQIQPTNRNVREVDQSIDSLKEFITNIVEGDKNQKKIGQE</sequence>
<accession>A0A098G9X8</accession>
<dbReference type="AlphaFoldDB" id="A0A098G9X8"/>
<dbReference type="OrthoDB" id="9932710at2"/>
<protein>
    <submittedName>
        <fullName evidence="1">Uncharacterized protein</fullName>
    </submittedName>
</protein>
<name>A0A098G9X8_9GAMM</name>
<dbReference type="HOGENOM" id="CLU_2898702_0_0_6"/>
<dbReference type="EMBL" id="LN614828">
    <property type="protein sequence ID" value="CEG59284.1"/>
    <property type="molecule type" value="Genomic_DNA"/>
</dbReference>
<dbReference type="KEGG" id="lfa:LFA_pA0186"/>